<dbReference type="Proteomes" id="UP001238603">
    <property type="component" value="Unassembled WGS sequence"/>
</dbReference>
<dbReference type="InterPro" id="IPR013762">
    <property type="entry name" value="Integrase-like_cat_sf"/>
</dbReference>
<dbReference type="InterPro" id="IPR011010">
    <property type="entry name" value="DNA_brk_join_enz"/>
</dbReference>
<evidence type="ECO:0000313" key="7">
    <source>
        <dbReference type="Proteomes" id="UP001238603"/>
    </source>
</evidence>
<keyword evidence="4" id="KW-0233">DNA recombination</keyword>
<reference evidence="6 7" key="1">
    <citation type="submission" date="2023-06" db="EMBL/GenBank/DDBJ databases">
        <title>Pelomonas sp. APW6 16S ribosomal RNA gene genome sequencing and assembly.</title>
        <authorList>
            <person name="Woo H."/>
        </authorList>
    </citation>
    <scope>NUCLEOTIDE SEQUENCE [LARGE SCALE GENOMIC DNA]</scope>
    <source>
        <strain evidence="6 7">APW6</strain>
    </source>
</reference>
<keyword evidence="2" id="KW-0229">DNA integration</keyword>
<organism evidence="6 7">
    <name type="scientific">Roseateles subflavus</name>
    <dbReference type="NCBI Taxonomy" id="3053353"/>
    <lineage>
        <taxon>Bacteria</taxon>
        <taxon>Pseudomonadati</taxon>
        <taxon>Pseudomonadota</taxon>
        <taxon>Betaproteobacteria</taxon>
        <taxon>Burkholderiales</taxon>
        <taxon>Sphaerotilaceae</taxon>
        <taxon>Roseateles</taxon>
    </lineage>
</organism>
<sequence>MPFQIRLLVMASGERLPLLCDAAGQPLDAPLLYTLTELRARGLSTATIRHAAHAIKVLLQTLDQQNIVLELRLMRGEFVQLHEIDLVVREAAQAADSRSADLERNICSTSAATRLHYMHAYLRWLGYRYLLRLEPQGTRYLELRDRIDKACKALRARAPSVGVRSDIDERQGLDEAALERVVNASTGSNEVRLWCRAHAEQRNRLILRWLIELGVRRGELLGVRVSDIDFQQNQVLIARRADDPDDPRPTQPLTKTKARILPLSDDLAAATHDYVMGERLRQRGSGRHGFLFVSGGSGAPLSIAGLSRVFAEMRRSDPALPAELTPHVLRHTWNDSFSLQMEKLAVDPETEKRMRSMLMGWSMTSDTASTYTKRFVRKAASQAMTAMQEVLKFKGSTR</sequence>
<dbReference type="Gene3D" id="1.10.443.10">
    <property type="entry name" value="Intergrase catalytic core"/>
    <property type="match status" value="1"/>
</dbReference>
<dbReference type="SUPFAM" id="SSF56349">
    <property type="entry name" value="DNA breaking-rejoining enzymes"/>
    <property type="match status" value="1"/>
</dbReference>
<dbReference type="InterPro" id="IPR050090">
    <property type="entry name" value="Tyrosine_recombinase_XerCD"/>
</dbReference>
<evidence type="ECO:0000256" key="3">
    <source>
        <dbReference type="ARBA" id="ARBA00023125"/>
    </source>
</evidence>
<dbReference type="PROSITE" id="PS51898">
    <property type="entry name" value="TYR_RECOMBINASE"/>
    <property type="match status" value="1"/>
</dbReference>
<comment type="caution">
    <text evidence="6">The sequence shown here is derived from an EMBL/GenBank/DDBJ whole genome shotgun (WGS) entry which is preliminary data.</text>
</comment>
<dbReference type="Pfam" id="PF00589">
    <property type="entry name" value="Phage_integrase"/>
    <property type="match status" value="1"/>
</dbReference>
<keyword evidence="7" id="KW-1185">Reference proteome</keyword>
<dbReference type="PANTHER" id="PTHR30349:SF41">
    <property type="entry name" value="INTEGRASE_RECOMBINASE PROTEIN MJ0367-RELATED"/>
    <property type="match status" value="1"/>
</dbReference>
<dbReference type="EMBL" id="JASVDS010000001">
    <property type="protein sequence ID" value="MDL5030958.1"/>
    <property type="molecule type" value="Genomic_DNA"/>
</dbReference>
<dbReference type="PANTHER" id="PTHR30349">
    <property type="entry name" value="PHAGE INTEGRASE-RELATED"/>
    <property type="match status" value="1"/>
</dbReference>
<evidence type="ECO:0000259" key="5">
    <source>
        <dbReference type="PROSITE" id="PS51898"/>
    </source>
</evidence>
<dbReference type="InterPro" id="IPR002104">
    <property type="entry name" value="Integrase_catalytic"/>
</dbReference>
<dbReference type="RefSeq" id="WP_285981079.1">
    <property type="nucleotide sequence ID" value="NZ_JASVDS010000001.1"/>
</dbReference>
<keyword evidence="3" id="KW-0238">DNA-binding</keyword>
<accession>A0ABT7LDN9</accession>
<evidence type="ECO:0000313" key="6">
    <source>
        <dbReference type="EMBL" id="MDL5030958.1"/>
    </source>
</evidence>
<gene>
    <name evidence="6" type="ORF">QRD43_03485</name>
</gene>
<comment type="similarity">
    <text evidence="1">Belongs to the 'phage' integrase family.</text>
</comment>
<evidence type="ECO:0000256" key="1">
    <source>
        <dbReference type="ARBA" id="ARBA00008857"/>
    </source>
</evidence>
<protein>
    <submittedName>
        <fullName evidence="6">Site-specific integrase</fullName>
    </submittedName>
</protein>
<proteinExistence type="inferred from homology"/>
<evidence type="ECO:0000256" key="2">
    <source>
        <dbReference type="ARBA" id="ARBA00022908"/>
    </source>
</evidence>
<name>A0ABT7LDN9_9BURK</name>
<feature type="domain" description="Tyr recombinase" evidence="5">
    <location>
        <begin position="168"/>
        <end position="384"/>
    </location>
</feature>
<dbReference type="CDD" id="cd00397">
    <property type="entry name" value="DNA_BRE_C"/>
    <property type="match status" value="1"/>
</dbReference>
<evidence type="ECO:0000256" key="4">
    <source>
        <dbReference type="ARBA" id="ARBA00023172"/>
    </source>
</evidence>